<evidence type="ECO:0000256" key="1">
    <source>
        <dbReference type="ARBA" id="ARBA00022801"/>
    </source>
</evidence>
<dbReference type="Proteomes" id="UP000181903">
    <property type="component" value="Chromosome I"/>
</dbReference>
<dbReference type="EMBL" id="LT629706">
    <property type="protein sequence ID" value="SDN66929.1"/>
    <property type="molecule type" value="Genomic_DNA"/>
</dbReference>
<reference evidence="3 4" key="1">
    <citation type="submission" date="2016-10" db="EMBL/GenBank/DDBJ databases">
        <authorList>
            <person name="Varghese N."/>
            <person name="Submissions S."/>
        </authorList>
    </citation>
    <scope>NUCLEOTIDE SEQUENCE [LARGE SCALE GENOMIC DNA]</scope>
    <source>
        <strain evidence="3 4">BS2776</strain>
    </source>
</reference>
<evidence type="ECO:0000313" key="3">
    <source>
        <dbReference type="EMBL" id="SDN66929.1"/>
    </source>
</evidence>
<gene>
    <name evidence="3" type="ORF">SAMN04490208_1063</name>
</gene>
<dbReference type="PANTHER" id="PTHR48081:SF33">
    <property type="entry name" value="KYNURENINE FORMAMIDASE"/>
    <property type="match status" value="1"/>
</dbReference>
<dbReference type="Gene3D" id="3.40.50.1820">
    <property type="entry name" value="alpha/beta hydrolase"/>
    <property type="match status" value="1"/>
</dbReference>
<evidence type="ECO:0000313" key="4">
    <source>
        <dbReference type="Proteomes" id="UP000181903"/>
    </source>
</evidence>
<dbReference type="SUPFAM" id="SSF53474">
    <property type="entry name" value="alpha/beta-Hydrolases"/>
    <property type="match status" value="1"/>
</dbReference>
<dbReference type="InterPro" id="IPR049492">
    <property type="entry name" value="BD-FAE-like_dom"/>
</dbReference>
<keyword evidence="4" id="KW-1185">Reference proteome</keyword>
<dbReference type="InterPro" id="IPR029058">
    <property type="entry name" value="AB_hydrolase_fold"/>
</dbReference>
<dbReference type="Pfam" id="PF20434">
    <property type="entry name" value="BD-FAE"/>
    <property type="match status" value="1"/>
</dbReference>
<sequence length="294" mass="32861">MSLPLYRNFTTQQQLDEQYDVERSVPDFGMYVKKYIETSARTRNKVQCLLDIPYGAKAGQTLDVFYPGAPTDPKLKPAVFFVHGGFWKATTSKEWSFVAAGLSKLGIVTVVENYTLCPNCSVAEIVEEHKGAYSFLWKNAEHFGIDRNRIMLVGHSVGGHGVAELLSTDWRKHDMPRLPYVGAIAVSGLFDVRPIPHTFAGPTLGLTADAAKSLSTNLRVTKNYVPLMVVVGNQEPSEFIRQSVDYAEVCSEKGWGVEINMVEKNHFDILDEFFHGEGSMVDYLCRRLEVQGAK</sequence>
<keyword evidence="1" id="KW-0378">Hydrolase</keyword>
<feature type="domain" description="BD-FAE-like" evidence="2">
    <location>
        <begin position="62"/>
        <end position="167"/>
    </location>
</feature>
<protein>
    <submittedName>
        <fullName evidence="3">Arylformamidase</fullName>
    </submittedName>
</protein>
<name>A0ABY0RCU0_9PSED</name>
<dbReference type="InterPro" id="IPR050300">
    <property type="entry name" value="GDXG_lipolytic_enzyme"/>
</dbReference>
<proteinExistence type="predicted"/>
<accession>A0ABY0RCU0</accession>
<organism evidence="3 4">
    <name type="scientific">Pseudomonas poae</name>
    <dbReference type="NCBI Taxonomy" id="200451"/>
    <lineage>
        <taxon>Bacteria</taxon>
        <taxon>Pseudomonadati</taxon>
        <taxon>Pseudomonadota</taxon>
        <taxon>Gammaproteobacteria</taxon>
        <taxon>Pseudomonadales</taxon>
        <taxon>Pseudomonadaceae</taxon>
        <taxon>Pseudomonas</taxon>
    </lineage>
</organism>
<dbReference type="RefSeq" id="WP_162276114.1">
    <property type="nucleotide sequence ID" value="NZ_JYLI01000007.1"/>
</dbReference>
<evidence type="ECO:0000259" key="2">
    <source>
        <dbReference type="Pfam" id="PF20434"/>
    </source>
</evidence>
<dbReference type="PANTHER" id="PTHR48081">
    <property type="entry name" value="AB HYDROLASE SUPERFAMILY PROTEIN C4A8.06C"/>
    <property type="match status" value="1"/>
</dbReference>